<name>A0AAD3TBF7_NEPGR</name>
<dbReference type="EMBL" id="BSYO01000031">
    <property type="protein sequence ID" value="GMH26455.1"/>
    <property type="molecule type" value="Genomic_DNA"/>
</dbReference>
<keyword evidence="3" id="KW-1185">Reference proteome</keyword>
<evidence type="ECO:0000313" key="2">
    <source>
        <dbReference type="EMBL" id="GMH26455.1"/>
    </source>
</evidence>
<dbReference type="AlphaFoldDB" id="A0AAD3TBF7"/>
<comment type="caution">
    <text evidence="2">The sequence shown here is derived from an EMBL/GenBank/DDBJ whole genome shotgun (WGS) entry which is preliminary data.</text>
</comment>
<accession>A0AAD3TBF7</accession>
<reference evidence="2" key="1">
    <citation type="submission" date="2023-05" db="EMBL/GenBank/DDBJ databases">
        <title>Nepenthes gracilis genome sequencing.</title>
        <authorList>
            <person name="Fukushima K."/>
        </authorList>
    </citation>
    <scope>NUCLEOTIDE SEQUENCE</scope>
    <source>
        <strain evidence="2">SING2019-196</strain>
    </source>
</reference>
<evidence type="ECO:0000313" key="3">
    <source>
        <dbReference type="Proteomes" id="UP001279734"/>
    </source>
</evidence>
<proteinExistence type="predicted"/>
<gene>
    <name evidence="2" type="ORF">Nepgr_028298</name>
</gene>
<dbReference type="Proteomes" id="UP001279734">
    <property type="component" value="Unassembled WGS sequence"/>
</dbReference>
<organism evidence="2 3">
    <name type="scientific">Nepenthes gracilis</name>
    <name type="common">Slender pitcher plant</name>
    <dbReference type="NCBI Taxonomy" id="150966"/>
    <lineage>
        <taxon>Eukaryota</taxon>
        <taxon>Viridiplantae</taxon>
        <taxon>Streptophyta</taxon>
        <taxon>Embryophyta</taxon>
        <taxon>Tracheophyta</taxon>
        <taxon>Spermatophyta</taxon>
        <taxon>Magnoliopsida</taxon>
        <taxon>eudicotyledons</taxon>
        <taxon>Gunneridae</taxon>
        <taxon>Pentapetalae</taxon>
        <taxon>Caryophyllales</taxon>
        <taxon>Nepenthaceae</taxon>
        <taxon>Nepenthes</taxon>
    </lineage>
</organism>
<feature type="region of interest" description="Disordered" evidence="1">
    <location>
        <begin position="27"/>
        <end position="61"/>
    </location>
</feature>
<protein>
    <submittedName>
        <fullName evidence="2">Uncharacterized protein</fullName>
    </submittedName>
</protein>
<sequence length="107" mass="11737">MTGMDSDAAFHGIVCRVSAAFYEVASSPAKQQEHPVRTSLPGQNIINGVRRTGPRSGQGINLTRPIKGYQHHHFAITQPRMSLAGTNGFINTTSVTKHHRWGSQDRT</sequence>
<evidence type="ECO:0000256" key="1">
    <source>
        <dbReference type="SAM" id="MobiDB-lite"/>
    </source>
</evidence>